<evidence type="ECO:0000313" key="5">
    <source>
        <dbReference type="EMBL" id="CAI3982250.1"/>
    </source>
</evidence>
<organism evidence="5">
    <name type="scientific">Cladocopium goreaui</name>
    <dbReference type="NCBI Taxonomy" id="2562237"/>
    <lineage>
        <taxon>Eukaryota</taxon>
        <taxon>Sar</taxon>
        <taxon>Alveolata</taxon>
        <taxon>Dinophyceae</taxon>
        <taxon>Suessiales</taxon>
        <taxon>Symbiodiniaceae</taxon>
        <taxon>Cladocopium</taxon>
    </lineage>
</organism>
<evidence type="ECO:0000256" key="3">
    <source>
        <dbReference type="SAM" id="Phobius"/>
    </source>
</evidence>
<proteinExistence type="predicted"/>
<reference evidence="6 7" key="2">
    <citation type="submission" date="2024-05" db="EMBL/GenBank/DDBJ databases">
        <authorList>
            <person name="Chen Y."/>
            <person name="Shah S."/>
            <person name="Dougan E. K."/>
            <person name="Thang M."/>
            <person name="Chan C."/>
        </authorList>
    </citation>
    <scope>NUCLEOTIDE SEQUENCE [LARGE SCALE GENOMIC DNA]</scope>
</reference>
<dbReference type="Pfam" id="PF00651">
    <property type="entry name" value="BTB"/>
    <property type="match status" value="1"/>
</dbReference>
<dbReference type="EMBL" id="CAMXCT010000696">
    <property type="protein sequence ID" value="CAI3982250.1"/>
    <property type="molecule type" value="Genomic_DNA"/>
</dbReference>
<gene>
    <name evidence="5" type="ORF">C1SCF055_LOCUS9966</name>
</gene>
<keyword evidence="3" id="KW-1133">Transmembrane helix</keyword>
<name>A0A9P1FPR7_9DINO</name>
<evidence type="ECO:0000313" key="6">
    <source>
        <dbReference type="EMBL" id="CAL4769562.1"/>
    </source>
</evidence>
<feature type="region of interest" description="Disordered" evidence="2">
    <location>
        <begin position="181"/>
        <end position="208"/>
    </location>
</feature>
<keyword evidence="3" id="KW-0812">Transmembrane</keyword>
<evidence type="ECO:0000256" key="1">
    <source>
        <dbReference type="SAM" id="Coils"/>
    </source>
</evidence>
<dbReference type="Gene3D" id="3.30.710.10">
    <property type="entry name" value="Potassium Channel Kv1.1, Chain A"/>
    <property type="match status" value="1"/>
</dbReference>
<comment type="caution">
    <text evidence="5">The sequence shown here is derived from an EMBL/GenBank/DDBJ whole genome shotgun (WGS) entry which is preliminary data.</text>
</comment>
<reference evidence="5" key="1">
    <citation type="submission" date="2022-10" db="EMBL/GenBank/DDBJ databases">
        <authorList>
            <person name="Chen Y."/>
            <person name="Dougan E. K."/>
            <person name="Chan C."/>
            <person name="Rhodes N."/>
            <person name="Thang M."/>
        </authorList>
    </citation>
    <scope>NUCLEOTIDE SEQUENCE</scope>
</reference>
<dbReference type="EMBL" id="CAMXCT020000696">
    <property type="protein sequence ID" value="CAL1135625.1"/>
    <property type="molecule type" value="Genomic_DNA"/>
</dbReference>
<evidence type="ECO:0000256" key="2">
    <source>
        <dbReference type="SAM" id="MobiDB-lite"/>
    </source>
</evidence>
<dbReference type="CDD" id="cd18186">
    <property type="entry name" value="BTB_POZ_ZBTB_KLHL-like"/>
    <property type="match status" value="1"/>
</dbReference>
<accession>A0A9P1FPR7</accession>
<keyword evidence="7" id="KW-1185">Reference proteome</keyword>
<dbReference type="AlphaFoldDB" id="A0A9P1FPR7"/>
<feature type="transmembrane region" description="Helical" evidence="3">
    <location>
        <begin position="32"/>
        <end position="54"/>
    </location>
</feature>
<dbReference type="PANTHER" id="PTHR24410">
    <property type="entry name" value="HL07962P-RELATED"/>
    <property type="match status" value="1"/>
</dbReference>
<dbReference type="Proteomes" id="UP001152797">
    <property type="component" value="Unassembled WGS sequence"/>
</dbReference>
<dbReference type="InterPro" id="IPR051481">
    <property type="entry name" value="BTB-POZ/Galectin-3-binding"/>
</dbReference>
<dbReference type="InterPro" id="IPR011333">
    <property type="entry name" value="SKP1/BTB/POZ_sf"/>
</dbReference>
<keyword evidence="3" id="KW-0472">Membrane</keyword>
<feature type="coiled-coil region" evidence="1">
    <location>
        <begin position="77"/>
        <end position="104"/>
    </location>
</feature>
<protein>
    <submittedName>
        <fullName evidence="6">Photosystem I reaction center subunit XI</fullName>
    </submittedName>
</protein>
<dbReference type="SUPFAM" id="SSF54695">
    <property type="entry name" value="POZ domain"/>
    <property type="match status" value="1"/>
</dbReference>
<evidence type="ECO:0000259" key="4">
    <source>
        <dbReference type="PROSITE" id="PS50097"/>
    </source>
</evidence>
<dbReference type="EMBL" id="CAMXCT030000696">
    <property type="protein sequence ID" value="CAL4769562.1"/>
    <property type="molecule type" value="Genomic_DNA"/>
</dbReference>
<keyword evidence="1" id="KW-0175">Coiled coil</keyword>
<feature type="compositionally biased region" description="Acidic residues" evidence="2">
    <location>
        <begin position="185"/>
        <end position="199"/>
    </location>
</feature>
<dbReference type="PANTHER" id="PTHR24410:SF23">
    <property type="entry name" value="BTB DOMAIN-CONTAINING PROTEIN-RELATED"/>
    <property type="match status" value="1"/>
</dbReference>
<dbReference type="PROSITE" id="PS50097">
    <property type="entry name" value="BTB"/>
    <property type="match status" value="1"/>
</dbReference>
<dbReference type="OrthoDB" id="3184970at2759"/>
<feature type="domain" description="BTB" evidence="4">
    <location>
        <begin position="291"/>
        <end position="358"/>
    </location>
</feature>
<sequence length="373" mass="41775">MGLQGLESMVAEGAMIPDDQVCSSPEVSYSSFWIWLAFGLMLATFAVVTFKGYYMLKKVSNDLQHAWAQVADEDHYIAQQAERIDKLEKRCEALENQFGQQTAILTDQITETSNELSMTRDYMTGLHYSLVEHGGFLRNGLGLSHDQWIHLTTLERANMISSRTMGSVEFMRLVRQRMVPAETADQTDEATEDGTEMEVEPTTTSRLGDREQSLEEMLNFIKAEHQGCIDRQEYWDANNLQNLILELLEGVQNQEPESDVVSVALEAVVATNNEFRLALWDRLPSHAEHFCDVSLRSTDGQVFKAHRLVLSMASDPLFAMLSGSFAEGQQSEVPFESSGEALSAFLEFLYKGTFSVKKAAAVIVNAAVVQDND</sequence>
<dbReference type="InterPro" id="IPR000210">
    <property type="entry name" value="BTB/POZ_dom"/>
</dbReference>
<evidence type="ECO:0000313" key="7">
    <source>
        <dbReference type="Proteomes" id="UP001152797"/>
    </source>
</evidence>